<feature type="coiled-coil region" evidence="1">
    <location>
        <begin position="400"/>
        <end position="427"/>
    </location>
</feature>
<feature type="region of interest" description="Disordered" evidence="2">
    <location>
        <begin position="1"/>
        <end position="51"/>
    </location>
</feature>
<dbReference type="EMBL" id="OU015567">
    <property type="protein sequence ID" value="CAG5112989.1"/>
    <property type="molecule type" value="Genomic_DNA"/>
</dbReference>
<feature type="coiled-coil region" evidence="1">
    <location>
        <begin position="917"/>
        <end position="947"/>
    </location>
</feature>
<feature type="region of interest" description="Disordered" evidence="2">
    <location>
        <begin position="107"/>
        <end position="173"/>
    </location>
</feature>
<feature type="coiled-coil region" evidence="1">
    <location>
        <begin position="794"/>
        <end position="870"/>
    </location>
</feature>
<feature type="compositionally biased region" description="Acidic residues" evidence="2">
    <location>
        <begin position="37"/>
        <end position="46"/>
    </location>
</feature>
<name>A0ABN7T674_OIKDI</name>
<gene>
    <name evidence="3" type="ORF">OKIOD_LOCUS15906</name>
</gene>
<accession>A0ABN7T674</accession>
<sequence>MACLVVARSPENTSPTAAPSTAGSDCGSNSDSKSENDDFSEEDGDDFTFKPRQVKKVNFAERRVSIDSGAGSRVSVLSYDEDELKDDIAPLGQRHVRNRRNTLFPINNFKPLVQPAESPSDREDERSPSPQTLDNIPLRSRRPSVSETGAFSPRRTSLLPGQEGGLLGGPNLQRRGTIVQEGGLLGVNQRRRPTLVQDDLMQGNLNQRRGTILHEGGMDMPSIFMERRGTILETGNNLPMRTSLRRETTCDGKIDRSVSTVGDMGSLMTLFGKRSNGSIRNSRKSSKKSIIPRFVDNDPTKLSDNCIFEINPPDVAFLIEKISENKETLAEDEDEKADFDTLTRLVKEILDETMQEREVFEEEFIKYHVAKKRLVEFPKNFRTEVNRQAETAREQNFNIIRNLRKQRKNIEHDLEQFENEGRSLTAENKDEIDHKELSDKLMGELVNGLNERMSQKAQNQIQLNKTLEEIQKINVEIDLQPGKLEDLETNIGGEITELKMKTEIALHHSQITAESNEKIKDELVDMKAESEDLRRCTKEKETVISKLKTVESRVKKVCAEAAAHGRIVDEKESILNTALARHEKARQLDIDTKDQQEQLKVEWKNKGEEKRVELAAVNEEVEVARAKSEELGEETSVLQDAISEIESCKKLEGSELEHMSTTINEVNKKVHTLLEQNASSNDKIEKIKDDTEGEQKRLNEELEKAVNLAVEAKAAAVKTAATYNALNEELNDLRRKLTKYNQESSDITKDLEEKQAKISNSLSSSKWQLEQAKTNLSESRQTLAMNIKNFNDSEKQLKEDIERWCKNLADMIEKIKGLRETLAERTPPYEQWKIDHNDNEEAAQHCTDQLKQAQNKEKQEIARIKNREKNVQDVIAAFKSKKAEKAQVRRETIAKMADLSAKITFLDKTNYELLVEKEQYEEENNRIKVIRDRMRNHIEEMRKADRQTGVRIIQIHYEIENMRKNLQDYRVSWEIFSKKSAAEGARILASLETFEKETNDRTAVLNLVHKHMTTIEESLDIENPIVDLSDCQPKIKKKTLTEAEKRKLRKVAMAKIEDAAMQNIHKLRKTNTAPKRGVKLVPL</sequence>
<dbReference type="Proteomes" id="UP001158576">
    <property type="component" value="Chromosome 2"/>
</dbReference>
<keyword evidence="1" id="KW-0175">Coiled coil</keyword>
<organism evidence="3 4">
    <name type="scientific">Oikopleura dioica</name>
    <name type="common">Tunicate</name>
    <dbReference type="NCBI Taxonomy" id="34765"/>
    <lineage>
        <taxon>Eukaryota</taxon>
        <taxon>Metazoa</taxon>
        <taxon>Chordata</taxon>
        <taxon>Tunicata</taxon>
        <taxon>Appendicularia</taxon>
        <taxon>Copelata</taxon>
        <taxon>Oikopleuridae</taxon>
        <taxon>Oikopleura</taxon>
    </lineage>
</organism>
<evidence type="ECO:0000256" key="2">
    <source>
        <dbReference type="SAM" id="MobiDB-lite"/>
    </source>
</evidence>
<evidence type="ECO:0000313" key="4">
    <source>
        <dbReference type="Proteomes" id="UP001158576"/>
    </source>
</evidence>
<keyword evidence="4" id="KW-1185">Reference proteome</keyword>
<proteinExistence type="predicted"/>
<feature type="coiled-coil region" evidence="1">
    <location>
        <begin position="681"/>
        <end position="757"/>
    </location>
</feature>
<evidence type="ECO:0000313" key="3">
    <source>
        <dbReference type="EMBL" id="CAG5112989.1"/>
    </source>
</evidence>
<feature type="compositionally biased region" description="Polar residues" evidence="2">
    <location>
        <begin position="10"/>
        <end position="31"/>
    </location>
</feature>
<protein>
    <submittedName>
        <fullName evidence="3">Oidioi.mRNA.OKI2018_I69.chr2.g7141.t1.cds</fullName>
    </submittedName>
</protein>
<evidence type="ECO:0000256" key="1">
    <source>
        <dbReference type="SAM" id="Coils"/>
    </source>
</evidence>
<reference evidence="3 4" key="1">
    <citation type="submission" date="2021-04" db="EMBL/GenBank/DDBJ databases">
        <authorList>
            <person name="Bliznina A."/>
        </authorList>
    </citation>
    <scope>NUCLEOTIDE SEQUENCE [LARGE SCALE GENOMIC DNA]</scope>
</reference>